<feature type="transmembrane region" description="Helical" evidence="4">
    <location>
        <begin position="883"/>
        <end position="905"/>
    </location>
</feature>
<dbReference type="GO" id="GO:0098609">
    <property type="term" value="P:cell-cell adhesion"/>
    <property type="evidence" value="ECO:0007669"/>
    <property type="project" value="TreeGrafter"/>
</dbReference>
<keyword evidence="5" id="KW-0732">Signal</keyword>
<feature type="region of interest" description="Disordered" evidence="3">
    <location>
        <begin position="1219"/>
        <end position="1321"/>
    </location>
</feature>
<dbReference type="CDD" id="cd00096">
    <property type="entry name" value="Ig"/>
    <property type="match status" value="1"/>
</dbReference>
<evidence type="ECO:0000259" key="6">
    <source>
        <dbReference type="PROSITE" id="PS50835"/>
    </source>
</evidence>
<proteinExistence type="predicted"/>
<dbReference type="InterPro" id="IPR013783">
    <property type="entry name" value="Ig-like_fold"/>
</dbReference>
<keyword evidence="8" id="KW-1185">Reference proteome</keyword>
<feature type="domain" description="Fibronectin type-III" evidence="7">
    <location>
        <begin position="457"/>
        <end position="548"/>
    </location>
</feature>
<feature type="region of interest" description="Disordered" evidence="3">
    <location>
        <begin position="1145"/>
        <end position="1207"/>
    </location>
</feature>
<evidence type="ECO:0000256" key="4">
    <source>
        <dbReference type="SAM" id="Phobius"/>
    </source>
</evidence>
<feature type="compositionally biased region" description="Low complexity" evidence="3">
    <location>
        <begin position="1089"/>
        <end position="1101"/>
    </location>
</feature>
<feature type="region of interest" description="Disordered" evidence="3">
    <location>
        <begin position="1063"/>
        <end position="1107"/>
    </location>
</feature>
<feature type="compositionally biased region" description="Polar residues" evidence="3">
    <location>
        <begin position="1194"/>
        <end position="1203"/>
    </location>
</feature>
<sequence length="1346" mass="147232">MASELLYLGLLFTITITCVYCEGVTNESEVILVPAPYRIIVLDQKAPLLINCSVNITGSIQLYNYTWRKDGKLIEENRRKARVRDAERKKLKDLPRVNQFSIFPNGSLYLPNGFLSLHGVKNTTKNRKLDGVYECIVNTSKGATLARKVKVVSASIAQTFHVQPVSTEAYKGGVARFECKISSEPSTTYIWHKDDKEAHDPRYTVLPSGVLQISDVQQTDEGTYWCQAASQPFTVQENAGYSWKQSKRANLKVKSSTENRLDILAAPQNTAVVVGETAFIECLVDGYPKPKITWRKIQSKMLKPEIIQNFTSQHIYGPGNLRLMDVTSDHAGLYECTVIPAQGEPIKRTAILDVLEPPKVEQGPESYSAPVSKSQHLFCKVSGNPTPVITWYHNGTNVDDNLTMFPKDFNSQRNNLVLYFQQIAHSGYYVCVAENSVGQYIGSAFGNVYLTSAAAAQPVNVKIFPLNSTTVNVTWQQPGASDIKTYVVNYQVVELSRPNQQQLCPGQTQYCVLHGLMPFTNYSVSIAAFTSSGSSLVTKMQYVKTPEDVPLAAPSITISSPKPYSMLVSWTPLTLSQSRGIVTGYKVYYRKKDRDGEFPDDVAADQTSYLIANLEPSVTYEVLVLAATKAGFSKSDQQTWTSFTMPSVEGAPGSTENSDGNESRGFKISAYNVTANSVTLEWHPDISRAGYEICYHIFDQDKSTETCLESKNNLVVITDLESFTKYLFRVQPLNFDDDFYSEIYVKTKEAMSSPPLNVTVEVINARTVMLTWLPPAEPHGDISFYHLLYSKETSEPAQMSWKTITEKIAEDKKVQSASVADLEPGTYFFKVAAVNLAGEGMHSDNQSVVIKCYDTVHFCVPPISNTEAPPDISSVQQKSSVTFIVGIVVGLFLLALLIFMSVYCWKRRSASRELDPNSNHAPIYRGNGHISSLSNHQSGQKPGNGHAHLTQGNGSGDFGHDNSHSPESTPMLQKLSENEQSDSKGPPGLIIQNGLRSNGIIKTNHKSPGQIVISRSGDPNSSISSEELQLLMVTTTPVPTAISHSMEMVPMSTLDDIDRIDEEQGDHSSEDSGTGCRRAGMPCGEHHLSGSSPASSPGGNSLHRQRAWEKGRQGDEFGGVFIDSSTGAAIKLLGDCIEEKKKAGEGCYDDDSANDRDSGHGSEVKSHIGIQSSENHSLSPKTGTSLKTSVPELSESNDLGSTGQREDRISHNPSAVLVASTQSVSPPPSQQLPHLSSRNLFNSNRSHNGHRQHQRGVRQHSDLPPPPPPPPPHLSSQTLPHHQNLQAAGPASATTAAEAINTSSSREEGGENLSNGLGSILFRQLEGKTAVAFSPPRPPPSPPNIA</sequence>
<dbReference type="PANTHER" id="PTHR44170">
    <property type="entry name" value="PROTEIN SIDEKICK"/>
    <property type="match status" value="1"/>
</dbReference>
<evidence type="ECO:0000259" key="7">
    <source>
        <dbReference type="PROSITE" id="PS50853"/>
    </source>
</evidence>
<feature type="compositionally biased region" description="Polar residues" evidence="3">
    <location>
        <begin position="929"/>
        <end position="941"/>
    </location>
</feature>
<feature type="compositionally biased region" description="Low complexity" evidence="3">
    <location>
        <begin position="1287"/>
        <end position="1304"/>
    </location>
</feature>
<dbReference type="PRINTS" id="PR00014">
    <property type="entry name" value="FNTYPEIII"/>
</dbReference>
<feature type="domain" description="Ig-like" evidence="6">
    <location>
        <begin position="358"/>
        <end position="436"/>
    </location>
</feature>
<dbReference type="Proteomes" id="UP001165740">
    <property type="component" value="Chromosome 1"/>
</dbReference>
<feature type="domain" description="Fibronectin type-III" evidence="7">
    <location>
        <begin position="664"/>
        <end position="750"/>
    </location>
</feature>
<dbReference type="CDD" id="cd00063">
    <property type="entry name" value="FN3"/>
    <property type="match status" value="4"/>
</dbReference>
<keyword evidence="1" id="KW-0677">Repeat</keyword>
<dbReference type="InterPro" id="IPR003598">
    <property type="entry name" value="Ig_sub2"/>
</dbReference>
<feature type="compositionally biased region" description="Pro residues" evidence="3">
    <location>
        <begin position="1263"/>
        <end position="1273"/>
    </location>
</feature>
<dbReference type="GeneID" id="106066595"/>
<keyword evidence="4" id="KW-1133">Transmembrane helix</keyword>
<dbReference type="Gene3D" id="2.60.40.10">
    <property type="entry name" value="Immunoglobulins"/>
    <property type="match status" value="8"/>
</dbReference>
<feature type="region of interest" description="Disordered" evidence="3">
    <location>
        <begin position="913"/>
        <end position="1022"/>
    </location>
</feature>
<dbReference type="Pfam" id="PF13927">
    <property type="entry name" value="Ig_3"/>
    <property type="match status" value="3"/>
</dbReference>
<feature type="compositionally biased region" description="Polar residues" evidence="3">
    <location>
        <begin position="1169"/>
        <end position="1188"/>
    </location>
</feature>
<feature type="chain" id="PRO_5040813694" evidence="5">
    <location>
        <begin position="22"/>
        <end position="1346"/>
    </location>
</feature>
<gene>
    <name evidence="9" type="primary">LOC106066595</name>
</gene>
<dbReference type="InterPro" id="IPR007110">
    <property type="entry name" value="Ig-like_dom"/>
</dbReference>
<evidence type="ECO:0000256" key="5">
    <source>
        <dbReference type="SAM" id="SignalP"/>
    </source>
</evidence>
<dbReference type="PROSITE" id="PS50835">
    <property type="entry name" value="IG_LIKE"/>
    <property type="match status" value="4"/>
</dbReference>
<dbReference type="InterPro" id="IPR003961">
    <property type="entry name" value="FN3_dom"/>
</dbReference>
<feature type="domain" description="Ig-like" evidence="6">
    <location>
        <begin position="158"/>
        <end position="236"/>
    </location>
</feature>
<dbReference type="PROSITE" id="PS50853">
    <property type="entry name" value="FN3"/>
    <property type="match status" value="4"/>
</dbReference>
<organism evidence="8 9">
    <name type="scientific">Biomphalaria glabrata</name>
    <name type="common">Bloodfluke planorb</name>
    <name type="synonym">Freshwater snail</name>
    <dbReference type="NCBI Taxonomy" id="6526"/>
    <lineage>
        <taxon>Eukaryota</taxon>
        <taxon>Metazoa</taxon>
        <taxon>Spiralia</taxon>
        <taxon>Lophotrochozoa</taxon>
        <taxon>Mollusca</taxon>
        <taxon>Gastropoda</taxon>
        <taxon>Heterobranchia</taxon>
        <taxon>Euthyneura</taxon>
        <taxon>Panpulmonata</taxon>
        <taxon>Hygrophila</taxon>
        <taxon>Lymnaeoidea</taxon>
        <taxon>Planorbidae</taxon>
        <taxon>Biomphalaria</taxon>
    </lineage>
</organism>
<evidence type="ECO:0000256" key="3">
    <source>
        <dbReference type="SAM" id="MobiDB-lite"/>
    </source>
</evidence>
<dbReference type="Pfam" id="PF00041">
    <property type="entry name" value="fn3"/>
    <property type="match status" value="3"/>
</dbReference>
<keyword evidence="4" id="KW-0812">Transmembrane</keyword>
<keyword evidence="4" id="KW-0472">Membrane</keyword>
<dbReference type="PANTHER" id="PTHR44170:SF29">
    <property type="entry name" value="NEOGENIN"/>
    <property type="match status" value="1"/>
</dbReference>
<feature type="domain" description="Fibronectin type-III" evidence="7">
    <location>
        <begin position="550"/>
        <end position="648"/>
    </location>
</feature>
<dbReference type="InterPro" id="IPR003599">
    <property type="entry name" value="Ig_sub"/>
</dbReference>
<evidence type="ECO:0000256" key="1">
    <source>
        <dbReference type="ARBA" id="ARBA00022737"/>
    </source>
</evidence>
<evidence type="ECO:0000256" key="2">
    <source>
        <dbReference type="ARBA" id="ARBA00023157"/>
    </source>
</evidence>
<dbReference type="OMA" id="LHWCPPS"/>
<dbReference type="SMART" id="SM00409">
    <property type="entry name" value="IG"/>
    <property type="match status" value="3"/>
</dbReference>
<evidence type="ECO:0000313" key="8">
    <source>
        <dbReference type="Proteomes" id="UP001165740"/>
    </source>
</evidence>
<dbReference type="SUPFAM" id="SSF49265">
    <property type="entry name" value="Fibronectin type III"/>
    <property type="match status" value="2"/>
</dbReference>
<feature type="compositionally biased region" description="Polar residues" evidence="3">
    <location>
        <begin position="1274"/>
        <end position="1286"/>
    </location>
</feature>
<feature type="compositionally biased region" description="Low complexity" evidence="3">
    <location>
        <begin position="1231"/>
        <end position="1246"/>
    </location>
</feature>
<dbReference type="SUPFAM" id="SSF48726">
    <property type="entry name" value="Immunoglobulin"/>
    <property type="match status" value="3"/>
</dbReference>
<protein>
    <submittedName>
        <fullName evidence="9">Immunoglobulin superfamily DCC subclass member 4-like isoform X1</fullName>
    </submittedName>
</protein>
<feature type="domain" description="Fibronectin type-III" evidence="7">
    <location>
        <begin position="754"/>
        <end position="855"/>
    </location>
</feature>
<name>A0A9W3AC94_BIOGL</name>
<dbReference type="SMART" id="SM00408">
    <property type="entry name" value="IGc2"/>
    <property type="match status" value="3"/>
</dbReference>
<evidence type="ECO:0000313" key="9">
    <source>
        <dbReference type="RefSeq" id="XP_055884885.1"/>
    </source>
</evidence>
<feature type="compositionally biased region" description="Basic residues" evidence="3">
    <location>
        <begin position="1247"/>
        <end position="1258"/>
    </location>
</feature>
<feature type="signal peptide" evidence="5">
    <location>
        <begin position="1"/>
        <end position="21"/>
    </location>
</feature>
<dbReference type="InterPro" id="IPR036116">
    <property type="entry name" value="FN3_sf"/>
</dbReference>
<keyword evidence="2" id="KW-1015">Disulfide bond</keyword>
<dbReference type="OrthoDB" id="6152037at2759"/>
<dbReference type="RefSeq" id="XP_055884885.1">
    <property type="nucleotide sequence ID" value="XM_056028910.1"/>
</dbReference>
<dbReference type="InterPro" id="IPR036179">
    <property type="entry name" value="Ig-like_dom_sf"/>
</dbReference>
<reference evidence="9" key="1">
    <citation type="submission" date="2025-08" db="UniProtKB">
        <authorList>
            <consortium name="RefSeq"/>
        </authorList>
    </citation>
    <scope>IDENTIFICATION</scope>
</reference>
<dbReference type="SMART" id="SM00060">
    <property type="entry name" value="FN3"/>
    <property type="match status" value="4"/>
</dbReference>
<feature type="compositionally biased region" description="Basic and acidic residues" evidence="3">
    <location>
        <begin position="1153"/>
        <end position="1166"/>
    </location>
</feature>
<feature type="domain" description="Ig-like" evidence="6">
    <location>
        <begin position="261"/>
        <end position="338"/>
    </location>
</feature>
<accession>A0A9W3AC94</accession>
<feature type="domain" description="Ig-like" evidence="6">
    <location>
        <begin position="34"/>
        <end position="153"/>
    </location>
</feature>